<dbReference type="Proteomes" id="UP000821866">
    <property type="component" value="Chromosome 4"/>
</dbReference>
<organism evidence="4 5">
    <name type="scientific">Rhipicephalus microplus</name>
    <name type="common">Cattle tick</name>
    <name type="synonym">Boophilus microplus</name>
    <dbReference type="NCBI Taxonomy" id="6941"/>
    <lineage>
        <taxon>Eukaryota</taxon>
        <taxon>Metazoa</taxon>
        <taxon>Ecdysozoa</taxon>
        <taxon>Arthropoda</taxon>
        <taxon>Chelicerata</taxon>
        <taxon>Arachnida</taxon>
        <taxon>Acari</taxon>
        <taxon>Parasitiformes</taxon>
        <taxon>Ixodida</taxon>
        <taxon>Ixodoidea</taxon>
        <taxon>Ixodidae</taxon>
        <taxon>Rhipicephalinae</taxon>
        <taxon>Rhipicephalus</taxon>
        <taxon>Boophilus</taxon>
    </lineage>
</organism>
<feature type="domain" description="UBX" evidence="3">
    <location>
        <begin position="188"/>
        <end position="269"/>
    </location>
</feature>
<feature type="compositionally biased region" description="Basic residues" evidence="2">
    <location>
        <begin position="31"/>
        <end position="46"/>
    </location>
</feature>
<dbReference type="InterPro" id="IPR001012">
    <property type="entry name" value="UBX_dom"/>
</dbReference>
<dbReference type="SUPFAM" id="SSF54236">
    <property type="entry name" value="Ubiquitin-like"/>
    <property type="match status" value="1"/>
</dbReference>
<evidence type="ECO:0000313" key="5">
    <source>
        <dbReference type="Proteomes" id="UP000821866"/>
    </source>
</evidence>
<feature type="compositionally biased region" description="Polar residues" evidence="2">
    <location>
        <begin position="153"/>
        <end position="168"/>
    </location>
</feature>
<dbReference type="SMART" id="SM00166">
    <property type="entry name" value="UBX"/>
    <property type="match status" value="1"/>
</dbReference>
<dbReference type="GO" id="GO:0036503">
    <property type="term" value="P:ERAD pathway"/>
    <property type="evidence" value="ECO:0007669"/>
    <property type="project" value="TreeGrafter"/>
</dbReference>
<evidence type="ECO:0000256" key="2">
    <source>
        <dbReference type="SAM" id="MobiDB-lite"/>
    </source>
</evidence>
<keyword evidence="5" id="KW-1185">Reference proteome</keyword>
<dbReference type="PANTHER" id="PTHR46424">
    <property type="entry name" value="UBX DOMAIN-CONTAINING PROTEIN 4"/>
    <property type="match status" value="1"/>
</dbReference>
<proteinExistence type="predicted"/>
<dbReference type="PANTHER" id="PTHR46424:SF1">
    <property type="entry name" value="UBX DOMAIN-CONTAINING PROTEIN 4"/>
    <property type="match status" value="1"/>
</dbReference>
<feature type="region of interest" description="Disordered" evidence="2">
    <location>
        <begin position="68"/>
        <end position="93"/>
    </location>
</feature>
<dbReference type="GO" id="GO:0005783">
    <property type="term" value="C:endoplasmic reticulum"/>
    <property type="evidence" value="ECO:0007669"/>
    <property type="project" value="TreeGrafter"/>
</dbReference>
<dbReference type="PROSITE" id="PS50033">
    <property type="entry name" value="UBX"/>
    <property type="match status" value="1"/>
</dbReference>
<dbReference type="AlphaFoldDB" id="A0A9J6E2D5"/>
<dbReference type="Pfam" id="PF00789">
    <property type="entry name" value="UBX"/>
    <property type="match status" value="1"/>
</dbReference>
<accession>A0A9J6E2D5</accession>
<dbReference type="Gene3D" id="3.10.20.90">
    <property type="entry name" value="Phosphatidylinositol 3-kinase Catalytic Subunit, Chain A, domain 1"/>
    <property type="match status" value="1"/>
</dbReference>
<evidence type="ECO:0000259" key="3">
    <source>
        <dbReference type="PROSITE" id="PS50033"/>
    </source>
</evidence>
<sequence>MDEMARTASRRTLLTPGGRPRGVAEQPVPHAQRRGRPHHLSQRRWCSRTPTSPRNIVLSEKKYISAPKAQAKAAQDSDETTAAPAGLPGKQRVHVTISDQKADGVKDEAKANASETAVASTNACHRVSLSGTNVRNLFRNRPSASRLAVNGGRSPSAQASQTSGVGNNVGRSASYTPLAIRGCGGALCGADKANIVLNLPDGSSVLRSFPASAYLDEVRWYTEELLARVLPTCFPFTMARTNPLREFSREDYRKTLEQLHLVPSAALLVLPRSAAMGESGAPSLLRSGEPVWLSIFRLVFGTFVATPLSLIWSLIYPESDQALAVARETFLSGSLGTSTLSALPPSTAATAATPLRSASSGRLCRRRQSSRTDNFDIF</sequence>
<feature type="region of interest" description="Disordered" evidence="2">
    <location>
        <begin position="144"/>
        <end position="168"/>
    </location>
</feature>
<name>A0A9J6E2D5_RHIMP</name>
<dbReference type="InterPro" id="IPR029071">
    <property type="entry name" value="Ubiquitin-like_domsf"/>
</dbReference>
<dbReference type="EMBL" id="JABSTU010000006">
    <property type="protein sequence ID" value="KAH8028184.1"/>
    <property type="molecule type" value="Genomic_DNA"/>
</dbReference>
<feature type="region of interest" description="Disordered" evidence="2">
    <location>
        <begin position="1"/>
        <end position="53"/>
    </location>
</feature>
<reference evidence="4" key="1">
    <citation type="journal article" date="2020" name="Cell">
        <title>Large-Scale Comparative Analyses of Tick Genomes Elucidate Their Genetic Diversity and Vector Capacities.</title>
        <authorList>
            <consortium name="Tick Genome and Microbiome Consortium (TIGMIC)"/>
            <person name="Jia N."/>
            <person name="Wang J."/>
            <person name="Shi W."/>
            <person name="Du L."/>
            <person name="Sun Y."/>
            <person name="Zhan W."/>
            <person name="Jiang J.F."/>
            <person name="Wang Q."/>
            <person name="Zhang B."/>
            <person name="Ji P."/>
            <person name="Bell-Sakyi L."/>
            <person name="Cui X.M."/>
            <person name="Yuan T.T."/>
            <person name="Jiang B.G."/>
            <person name="Yang W.F."/>
            <person name="Lam T.T."/>
            <person name="Chang Q.C."/>
            <person name="Ding S.J."/>
            <person name="Wang X.J."/>
            <person name="Zhu J.G."/>
            <person name="Ruan X.D."/>
            <person name="Zhao L."/>
            <person name="Wei J.T."/>
            <person name="Ye R.Z."/>
            <person name="Que T.C."/>
            <person name="Du C.H."/>
            <person name="Zhou Y.H."/>
            <person name="Cheng J.X."/>
            <person name="Dai P.F."/>
            <person name="Guo W.B."/>
            <person name="Han X.H."/>
            <person name="Huang E.J."/>
            <person name="Li L.F."/>
            <person name="Wei W."/>
            <person name="Gao Y.C."/>
            <person name="Liu J.Z."/>
            <person name="Shao H.Z."/>
            <person name="Wang X."/>
            <person name="Wang C.C."/>
            <person name="Yang T.C."/>
            <person name="Huo Q.B."/>
            <person name="Li W."/>
            <person name="Chen H.Y."/>
            <person name="Chen S.E."/>
            <person name="Zhou L.G."/>
            <person name="Ni X.B."/>
            <person name="Tian J.H."/>
            <person name="Sheng Y."/>
            <person name="Liu T."/>
            <person name="Pan Y.S."/>
            <person name="Xia L.Y."/>
            <person name="Li J."/>
            <person name="Zhao F."/>
            <person name="Cao W.C."/>
        </authorList>
    </citation>
    <scope>NUCLEOTIDE SEQUENCE</scope>
    <source>
        <strain evidence="4">Rmic-2018</strain>
    </source>
</reference>
<protein>
    <recommendedName>
        <fullName evidence="1">UBX domain-containing protein 4</fullName>
    </recommendedName>
</protein>
<reference evidence="4" key="2">
    <citation type="submission" date="2021-09" db="EMBL/GenBank/DDBJ databases">
        <authorList>
            <person name="Jia N."/>
            <person name="Wang J."/>
            <person name="Shi W."/>
            <person name="Du L."/>
            <person name="Sun Y."/>
            <person name="Zhan W."/>
            <person name="Jiang J."/>
            <person name="Wang Q."/>
            <person name="Zhang B."/>
            <person name="Ji P."/>
            <person name="Sakyi L.B."/>
            <person name="Cui X."/>
            <person name="Yuan T."/>
            <person name="Jiang B."/>
            <person name="Yang W."/>
            <person name="Lam T.T.-Y."/>
            <person name="Chang Q."/>
            <person name="Ding S."/>
            <person name="Wang X."/>
            <person name="Zhu J."/>
            <person name="Ruan X."/>
            <person name="Zhao L."/>
            <person name="Wei J."/>
            <person name="Que T."/>
            <person name="Du C."/>
            <person name="Cheng J."/>
            <person name="Dai P."/>
            <person name="Han X."/>
            <person name="Huang E."/>
            <person name="Gao Y."/>
            <person name="Liu J."/>
            <person name="Shao H."/>
            <person name="Ye R."/>
            <person name="Li L."/>
            <person name="Wei W."/>
            <person name="Wang X."/>
            <person name="Wang C."/>
            <person name="Huo Q."/>
            <person name="Li W."/>
            <person name="Guo W."/>
            <person name="Chen H."/>
            <person name="Chen S."/>
            <person name="Zhou L."/>
            <person name="Zhou L."/>
            <person name="Ni X."/>
            <person name="Tian J."/>
            <person name="Zhou Y."/>
            <person name="Sheng Y."/>
            <person name="Liu T."/>
            <person name="Pan Y."/>
            <person name="Xia L."/>
            <person name="Li J."/>
            <person name="Zhao F."/>
            <person name="Cao W."/>
        </authorList>
    </citation>
    <scope>NUCLEOTIDE SEQUENCE</scope>
    <source>
        <strain evidence="4">Rmic-2018</strain>
        <tissue evidence="4">Larvae</tissue>
    </source>
</reference>
<evidence type="ECO:0000256" key="1">
    <source>
        <dbReference type="ARBA" id="ARBA00040925"/>
    </source>
</evidence>
<comment type="caution">
    <text evidence="4">The sequence shown here is derived from an EMBL/GenBank/DDBJ whole genome shotgun (WGS) entry which is preliminary data.</text>
</comment>
<gene>
    <name evidence="4" type="ORF">HPB51_014139</name>
</gene>
<evidence type="ECO:0000313" key="4">
    <source>
        <dbReference type="EMBL" id="KAH8028184.1"/>
    </source>
</evidence>